<dbReference type="AlphaFoldDB" id="A0ABD1E2R8"/>
<dbReference type="EMBL" id="JBDJPC010000013">
    <property type="protein sequence ID" value="KAL1488878.1"/>
    <property type="molecule type" value="Genomic_DNA"/>
</dbReference>
<feature type="region of interest" description="Disordered" evidence="5">
    <location>
        <begin position="120"/>
        <end position="155"/>
    </location>
</feature>
<name>A0ABD1E2R8_HYPHA</name>
<evidence type="ECO:0000256" key="1">
    <source>
        <dbReference type="ARBA" id="ARBA00022723"/>
    </source>
</evidence>
<dbReference type="Proteomes" id="UP001566132">
    <property type="component" value="Unassembled WGS sequence"/>
</dbReference>
<evidence type="ECO:0000256" key="4">
    <source>
        <dbReference type="PROSITE-ProRule" id="PRU01371"/>
    </source>
</evidence>
<gene>
    <name evidence="7" type="ORF">ABEB36_014671</name>
</gene>
<organism evidence="7 8">
    <name type="scientific">Hypothenemus hampei</name>
    <name type="common">Coffee berry borer</name>
    <dbReference type="NCBI Taxonomy" id="57062"/>
    <lineage>
        <taxon>Eukaryota</taxon>
        <taxon>Metazoa</taxon>
        <taxon>Ecdysozoa</taxon>
        <taxon>Arthropoda</taxon>
        <taxon>Hexapoda</taxon>
        <taxon>Insecta</taxon>
        <taxon>Pterygota</taxon>
        <taxon>Neoptera</taxon>
        <taxon>Endopterygota</taxon>
        <taxon>Coleoptera</taxon>
        <taxon>Polyphaga</taxon>
        <taxon>Cucujiformia</taxon>
        <taxon>Curculionidae</taxon>
        <taxon>Scolytinae</taxon>
        <taxon>Hypothenemus</taxon>
    </lineage>
</organism>
<dbReference type="GO" id="GO:0008270">
    <property type="term" value="F:zinc ion binding"/>
    <property type="evidence" value="ECO:0007669"/>
    <property type="project" value="UniProtKB-KW"/>
</dbReference>
<protein>
    <recommendedName>
        <fullName evidence="6">C2HC/C3H-type domain-containing protein</fullName>
    </recommendedName>
</protein>
<keyword evidence="8" id="KW-1185">Reference proteome</keyword>
<keyword evidence="1" id="KW-0479">Metal-binding</keyword>
<reference evidence="7 8" key="1">
    <citation type="submission" date="2024-05" db="EMBL/GenBank/DDBJ databases">
        <title>Genetic variation in Jamaican populations of the coffee berry borer (Hypothenemus hampei).</title>
        <authorList>
            <person name="Errbii M."/>
            <person name="Myrie A."/>
        </authorList>
    </citation>
    <scope>NUCLEOTIDE SEQUENCE [LARGE SCALE GENOMIC DNA]</scope>
    <source>
        <strain evidence="7">JA-Hopewell-2020-01-JO</strain>
        <tissue evidence="7">Whole body</tissue>
    </source>
</reference>
<comment type="caution">
    <text evidence="7">The sequence shown here is derived from an EMBL/GenBank/DDBJ whole genome shotgun (WGS) entry which is preliminary data.</text>
</comment>
<feature type="region of interest" description="Disordered" evidence="5">
    <location>
        <begin position="602"/>
        <end position="623"/>
    </location>
</feature>
<feature type="compositionally biased region" description="Polar residues" evidence="5">
    <location>
        <begin position="134"/>
        <end position="144"/>
    </location>
</feature>
<accession>A0ABD1E2R8</accession>
<evidence type="ECO:0000313" key="8">
    <source>
        <dbReference type="Proteomes" id="UP001566132"/>
    </source>
</evidence>
<keyword evidence="3" id="KW-0862">Zinc</keyword>
<dbReference type="InterPro" id="IPR049899">
    <property type="entry name" value="Znf_C2HC_C3H"/>
</dbReference>
<sequence>MVAERKPRQSKWKEKHLELMTVIRAAKGVSQEVHMTPTPKSRSTASLITSSLSQNERCPSCDRHFGPKAFDRHVEWCKERKARIQQSPANIQQAKERLEARIKYRVPPLNKSKRAIVREKYSSPNSPEPVPRSIVSTNNLTNPLSRGPSIRKPTSLVNVEKSVSEHKRAKNDINKTTGNKKRYSPDNDKTMFLSFVAPSIDTPSPKTESVKSLPNNKRYQIPHKKLNSTQVNSQIHGLTVSSLNNINNDKRMVTWKDTMQGTTNKVNRNNLDIKKSSSKNKKLPTKKAMSTNELINKNCTSKLPMKQVKQPKNSYTQKEPGQIANNRSETEMIKFELEPLQFLDAHLTNLEKSDCSLEESNAGILEQSRNEPEDVKEWFEKNFCLENSENDAENDILECSPRGSPEKSATVVCLFQSGTNLIKDNDSLHSLTDEKSWISFSNFTDFCCLEEKPSSNFTLKRSLSDMNISNKENHTGHLFFRKKFVYESESHDFRKTCQDIRSITSAPALHFKHFREENKIISNKEELQFPLRIENENKVNWPNVESKERLEILRIAAEKFMEETKKEKPNITNLNCVSDVDYCVPKKKRRVYLSDSDHSTSKQLDLTAKPSEKRHSVPNSAASSVISNITPRTVNLIEKILQGKQLKIDHSNLLLALSVSECERLLDIDKKYVEKVEKKLEKCQQKNHIKLPVIVGATAKNQSHRNGYENSVCLPQILCKKAIESVKPQKKETKKGLPILKRSMTLSNPSPKPSFKNKQEVNDFLNGNGNGKTMSTSMTNSVEKTNKSTTISPLEDILKAEDLFAVDDEMYEEYKKYEEMYLKEKELNGNSNKKHRAKNIDLTYGLLTANSEEDDHTNIKLSNDSAYGSLRKTSKHRNKAPKLLTPLESKHVESTSSSGSERGVHSPILSTNTIGTISKVSKFCHECGTKFPVTSAKFCVECGVKRLVL</sequence>
<feature type="region of interest" description="Disordered" evidence="5">
    <location>
        <begin position="768"/>
        <end position="787"/>
    </location>
</feature>
<keyword evidence="2 4" id="KW-0863">Zinc-finger</keyword>
<evidence type="ECO:0000313" key="7">
    <source>
        <dbReference type="EMBL" id="KAL1488878.1"/>
    </source>
</evidence>
<evidence type="ECO:0000256" key="3">
    <source>
        <dbReference type="ARBA" id="ARBA00022833"/>
    </source>
</evidence>
<evidence type="ECO:0000256" key="5">
    <source>
        <dbReference type="SAM" id="MobiDB-lite"/>
    </source>
</evidence>
<feature type="domain" description="C2HC/C3H-type" evidence="6">
    <location>
        <begin position="54"/>
        <end position="83"/>
    </location>
</feature>
<evidence type="ECO:0000259" key="6">
    <source>
        <dbReference type="PROSITE" id="PS52027"/>
    </source>
</evidence>
<proteinExistence type="predicted"/>
<dbReference type="PROSITE" id="PS52027">
    <property type="entry name" value="ZF_C2HC_C3H"/>
    <property type="match status" value="1"/>
</dbReference>
<feature type="region of interest" description="Disordered" evidence="5">
    <location>
        <begin position="870"/>
        <end position="908"/>
    </location>
</feature>
<evidence type="ECO:0000256" key="2">
    <source>
        <dbReference type="ARBA" id="ARBA00022771"/>
    </source>
</evidence>